<evidence type="ECO:0000256" key="2">
    <source>
        <dbReference type="ARBA" id="ARBA00009977"/>
    </source>
</evidence>
<dbReference type="GO" id="GO:0016020">
    <property type="term" value="C:membrane"/>
    <property type="evidence" value="ECO:0007669"/>
    <property type="project" value="UniProtKB-SubCell"/>
</dbReference>
<proteinExistence type="inferred from homology"/>
<comment type="subcellular location">
    <subcellularLocation>
        <location evidence="1">Membrane</location>
        <topology evidence="1">Single-pass membrane protein</topology>
    </subcellularLocation>
</comment>
<evidence type="ECO:0000256" key="1">
    <source>
        <dbReference type="ARBA" id="ARBA00004167"/>
    </source>
</evidence>
<name>A0AAD3TDL1_NEPGR</name>
<evidence type="ECO:0000256" key="5">
    <source>
        <dbReference type="ARBA" id="ARBA00022970"/>
    </source>
</evidence>
<accession>A0AAD3TDL1</accession>
<dbReference type="PANTHER" id="PTHR33228:SF76">
    <property type="entry name" value="PROTEIN GLUTAMINE DUMPER 7"/>
    <property type="match status" value="1"/>
</dbReference>
<keyword evidence="3" id="KW-0813">Transport</keyword>
<dbReference type="EMBL" id="BSYO01000032">
    <property type="protein sequence ID" value="GMH27248.1"/>
    <property type="molecule type" value="Genomic_DNA"/>
</dbReference>
<evidence type="ECO:0000313" key="9">
    <source>
        <dbReference type="EMBL" id="GMH27248.1"/>
    </source>
</evidence>
<dbReference type="InterPro" id="IPR040359">
    <property type="entry name" value="GDU"/>
</dbReference>
<keyword evidence="4 8" id="KW-0812">Transmembrane</keyword>
<dbReference type="GO" id="GO:0080143">
    <property type="term" value="P:regulation of amino acid export"/>
    <property type="evidence" value="ECO:0007669"/>
    <property type="project" value="InterPro"/>
</dbReference>
<keyword evidence="5" id="KW-0029">Amino-acid transport</keyword>
<comment type="caution">
    <text evidence="9">The sequence shown here is derived from an EMBL/GenBank/DDBJ whole genome shotgun (WGS) entry which is preliminary data.</text>
</comment>
<evidence type="ECO:0000256" key="3">
    <source>
        <dbReference type="ARBA" id="ARBA00022448"/>
    </source>
</evidence>
<evidence type="ECO:0000256" key="7">
    <source>
        <dbReference type="ARBA" id="ARBA00023136"/>
    </source>
</evidence>
<dbReference type="AlphaFoldDB" id="A0AAD3TDL1"/>
<keyword evidence="6 8" id="KW-1133">Transmembrane helix</keyword>
<evidence type="ECO:0000256" key="4">
    <source>
        <dbReference type="ARBA" id="ARBA00022692"/>
    </source>
</evidence>
<evidence type="ECO:0000256" key="8">
    <source>
        <dbReference type="SAM" id="Phobius"/>
    </source>
</evidence>
<sequence length="94" mass="10053">MSSTNKVSSPRIWSLNSPTLYLFAGIALMMGLIAVALIILACSYRKQPSRSRENQIKEMTVAAGVDPAPPEIVVILPGDDMPTCLAKPIPSSNP</sequence>
<evidence type="ECO:0000313" key="10">
    <source>
        <dbReference type="Proteomes" id="UP001279734"/>
    </source>
</evidence>
<reference evidence="9" key="1">
    <citation type="submission" date="2023-05" db="EMBL/GenBank/DDBJ databases">
        <title>Nepenthes gracilis genome sequencing.</title>
        <authorList>
            <person name="Fukushima K."/>
        </authorList>
    </citation>
    <scope>NUCLEOTIDE SEQUENCE</scope>
    <source>
        <strain evidence="9">SING2019-196</strain>
    </source>
</reference>
<protein>
    <submittedName>
        <fullName evidence="9">Uncharacterized protein</fullName>
    </submittedName>
</protein>
<evidence type="ECO:0000256" key="6">
    <source>
        <dbReference type="ARBA" id="ARBA00022989"/>
    </source>
</evidence>
<comment type="similarity">
    <text evidence="2">Belongs to the GLUTAMINE DUMPER 1 (TC 9.B.60) family.</text>
</comment>
<dbReference type="GO" id="GO:0006865">
    <property type="term" value="P:amino acid transport"/>
    <property type="evidence" value="ECO:0007669"/>
    <property type="project" value="UniProtKB-KW"/>
</dbReference>
<organism evidence="9 10">
    <name type="scientific">Nepenthes gracilis</name>
    <name type="common">Slender pitcher plant</name>
    <dbReference type="NCBI Taxonomy" id="150966"/>
    <lineage>
        <taxon>Eukaryota</taxon>
        <taxon>Viridiplantae</taxon>
        <taxon>Streptophyta</taxon>
        <taxon>Embryophyta</taxon>
        <taxon>Tracheophyta</taxon>
        <taxon>Spermatophyta</taxon>
        <taxon>Magnoliopsida</taxon>
        <taxon>eudicotyledons</taxon>
        <taxon>Gunneridae</taxon>
        <taxon>Pentapetalae</taxon>
        <taxon>Caryophyllales</taxon>
        <taxon>Nepenthaceae</taxon>
        <taxon>Nepenthes</taxon>
    </lineage>
</organism>
<gene>
    <name evidence="9" type="ORF">Nepgr_029091</name>
</gene>
<keyword evidence="10" id="KW-1185">Reference proteome</keyword>
<dbReference type="Proteomes" id="UP001279734">
    <property type="component" value="Unassembled WGS sequence"/>
</dbReference>
<keyword evidence="7 8" id="KW-0472">Membrane</keyword>
<dbReference type="PANTHER" id="PTHR33228">
    <property type="entry name" value="PROTEIN GLUTAMINE DUMPER 4-RELATED"/>
    <property type="match status" value="1"/>
</dbReference>
<feature type="transmembrane region" description="Helical" evidence="8">
    <location>
        <begin position="20"/>
        <end position="42"/>
    </location>
</feature>